<evidence type="ECO:0000313" key="2">
    <source>
        <dbReference type="EMBL" id="CAG7556885.1"/>
    </source>
</evidence>
<protein>
    <submittedName>
        <fullName evidence="2">Uncharacterized protein</fullName>
    </submittedName>
</protein>
<dbReference type="PANTHER" id="PTHR42068:SF1">
    <property type="entry name" value="YALI0B18964P"/>
    <property type="match status" value="1"/>
</dbReference>
<dbReference type="AlphaFoldDB" id="A0A8J2IKD7"/>
<feature type="region of interest" description="Disordered" evidence="1">
    <location>
        <begin position="1"/>
        <end position="136"/>
    </location>
</feature>
<dbReference type="PANTHER" id="PTHR42068">
    <property type="entry name" value="YALI0B18964P"/>
    <property type="match status" value="1"/>
</dbReference>
<comment type="caution">
    <text evidence="2">The sequence shown here is derived from an EMBL/GenBank/DDBJ whole genome shotgun (WGS) entry which is preliminary data.</text>
</comment>
<feature type="region of interest" description="Disordered" evidence="1">
    <location>
        <begin position="150"/>
        <end position="199"/>
    </location>
</feature>
<feature type="compositionally biased region" description="Polar residues" evidence="1">
    <location>
        <begin position="364"/>
        <end position="387"/>
    </location>
</feature>
<proteinExistence type="predicted"/>
<feature type="compositionally biased region" description="Basic and acidic residues" evidence="1">
    <location>
        <begin position="334"/>
        <end position="347"/>
    </location>
</feature>
<evidence type="ECO:0000313" key="3">
    <source>
        <dbReference type="Proteomes" id="UP000693738"/>
    </source>
</evidence>
<feature type="compositionally biased region" description="Acidic residues" evidence="1">
    <location>
        <begin position="415"/>
        <end position="431"/>
    </location>
</feature>
<feature type="compositionally biased region" description="Polar residues" evidence="1">
    <location>
        <begin position="85"/>
        <end position="99"/>
    </location>
</feature>
<organism evidence="2 3">
    <name type="scientific">Fusarium equiseti</name>
    <name type="common">Fusarium scirpi</name>
    <dbReference type="NCBI Taxonomy" id="61235"/>
    <lineage>
        <taxon>Eukaryota</taxon>
        <taxon>Fungi</taxon>
        <taxon>Dikarya</taxon>
        <taxon>Ascomycota</taxon>
        <taxon>Pezizomycotina</taxon>
        <taxon>Sordariomycetes</taxon>
        <taxon>Hypocreomycetidae</taxon>
        <taxon>Hypocreales</taxon>
        <taxon>Nectriaceae</taxon>
        <taxon>Fusarium</taxon>
        <taxon>Fusarium incarnatum-equiseti species complex</taxon>
    </lineage>
</organism>
<name>A0A8J2IKD7_FUSEQ</name>
<dbReference type="EMBL" id="CAJSTJ010000111">
    <property type="protein sequence ID" value="CAG7556885.1"/>
    <property type="molecule type" value="Genomic_DNA"/>
</dbReference>
<reference evidence="2" key="1">
    <citation type="submission" date="2021-05" db="EMBL/GenBank/DDBJ databases">
        <authorList>
            <person name="Khan N."/>
        </authorList>
    </citation>
    <scope>NUCLEOTIDE SEQUENCE</scope>
</reference>
<feature type="compositionally biased region" description="Basic residues" evidence="1">
    <location>
        <begin position="865"/>
        <end position="877"/>
    </location>
</feature>
<feature type="compositionally biased region" description="Polar residues" evidence="1">
    <location>
        <begin position="288"/>
        <end position="298"/>
    </location>
</feature>
<feature type="compositionally biased region" description="Basic and acidic residues" evidence="1">
    <location>
        <begin position="251"/>
        <end position="265"/>
    </location>
</feature>
<feature type="compositionally biased region" description="Basic and acidic residues" evidence="1">
    <location>
        <begin position="394"/>
        <end position="406"/>
    </location>
</feature>
<sequence length="885" mass="96775">MPRFGAFSRRKSTATSEDFQHGPVTPPEGQSSFRVIERSDPSLGKSFDGGARMARASGSHIPKPSHLEQFDNDENMFADLKSGNRHSNASTAPSSTNLEAQEDFKHSQKKNQKQNQNQNLHDIAPRSAVKSSGSGFLNRAGRTFSFGVQKKHNASHPKIDNDIPPVPTIQQDAYGGRSRGLTESTTSTATPPKLEMENGGMDMGGDFGSMFSSFDKRASVATMRAGGSDAPRSLTSNRPIQPPPLSINKVSKVEQEHESWGRNEDDGLLGPQPGSPELDDVPPPVPRHQSSFKTSSRPSDIIEDEDAKLLQDSIAVGRLLSESSTSNAPSGRYRRNEDSFSSFERKPLNSSFNRGDDNLFEGTSAHNSRITNRLNTRNPSPQRNNKVMTPAQFEKYRKDKERHESSDAAQQSTTNDDDEDEINYDDDEDEIEKSKQQAKQRRKQEAHMAVYRQQMMKVTGEQPDMHPHERPGMVSSMSAPQLHLMKTPSPGLPAGGSDEDDDEEVPLAILQAHGFPNKTRPPARLSTMGSNPNLRASMQLAPPRPGSAMGESNQNQRHSMLPAFARGLPQDPFVGASISKPAMRESLTFSGGLPASESQQSLPPGGLVGVIANEERSRAMRRGGPNANGQKFVPGMNAPQGPPFDNPQAMMNAMYNMPGMGMSQQQMPMAPPQLTVGDQAQLQMTQQMSQFMQMQMQFMQMMASNNQQQPGMMPPMQPPYGGMSATQSMNDLSSRHSMMLEPTLEPPRRMDAGMRTMSMVQPNSGSSFLPPVGGYAGSIHGMPMGYTPSIAPSERSNIGLPGRYRPVSQMPAAAVPEPHRRTSTMSGALGNWNEPKTKSTINIVSTSGDGSDDDDEEGWEAMKAKRDKKRSMWKSKKGSGFGTMI</sequence>
<feature type="compositionally biased region" description="Polar residues" evidence="1">
    <location>
        <begin position="181"/>
        <end position="190"/>
    </location>
</feature>
<evidence type="ECO:0000256" key="1">
    <source>
        <dbReference type="SAM" id="MobiDB-lite"/>
    </source>
</evidence>
<gene>
    <name evidence="2" type="ORF">FEQUK3_LOCUS2568</name>
</gene>
<dbReference type="Proteomes" id="UP000693738">
    <property type="component" value="Unassembled WGS sequence"/>
</dbReference>
<accession>A0A8J2IKD7</accession>
<feature type="compositionally biased region" description="Acidic residues" evidence="1">
    <location>
        <begin position="850"/>
        <end position="859"/>
    </location>
</feature>
<feature type="region of interest" description="Disordered" evidence="1">
    <location>
        <begin position="222"/>
        <end position="448"/>
    </location>
</feature>
<feature type="region of interest" description="Disordered" evidence="1">
    <location>
        <begin position="811"/>
        <end position="885"/>
    </location>
</feature>